<gene>
    <name evidence="17" type="ORF">FOB64_006795</name>
</gene>
<feature type="coiled-coil region" evidence="12">
    <location>
        <begin position="384"/>
        <end position="418"/>
    </location>
</feature>
<dbReference type="Pfam" id="PF03800">
    <property type="entry name" value="Nuf2"/>
    <property type="match status" value="1"/>
</dbReference>
<evidence type="ECO:0000256" key="8">
    <source>
        <dbReference type="ARBA" id="ARBA00023054"/>
    </source>
</evidence>
<dbReference type="GO" id="GO:0044877">
    <property type="term" value="F:protein-containing complex binding"/>
    <property type="evidence" value="ECO:0007669"/>
    <property type="project" value="TreeGrafter"/>
</dbReference>
<dbReference type="GO" id="GO:0051383">
    <property type="term" value="P:kinetochore organization"/>
    <property type="evidence" value="ECO:0007669"/>
    <property type="project" value="TreeGrafter"/>
</dbReference>
<feature type="compositionally biased region" description="Polar residues" evidence="13">
    <location>
        <begin position="136"/>
        <end position="147"/>
    </location>
</feature>
<dbReference type="PANTHER" id="PTHR21650:SF2">
    <property type="entry name" value="KINETOCHORE PROTEIN NUF2"/>
    <property type="match status" value="1"/>
</dbReference>
<keyword evidence="6" id="KW-0498">Mitosis</keyword>
<evidence type="ECO:0000256" key="5">
    <source>
        <dbReference type="ARBA" id="ARBA00022618"/>
    </source>
</evidence>
<comment type="subcellular location">
    <subcellularLocation>
        <location evidence="2">Chromosome</location>
        <location evidence="2">Centromere</location>
        <location evidence="2">Kinetochore</location>
    </subcellularLocation>
    <subcellularLocation>
        <location evidence="1">Nucleus</location>
    </subcellularLocation>
</comment>
<feature type="coiled-coil region" evidence="12">
    <location>
        <begin position="331"/>
        <end position="358"/>
    </location>
</feature>
<evidence type="ECO:0000256" key="12">
    <source>
        <dbReference type="SAM" id="Coils"/>
    </source>
</evidence>
<comment type="similarity">
    <text evidence="3">Belongs to the NUF2 family.</text>
</comment>
<evidence type="ECO:0000256" key="3">
    <source>
        <dbReference type="ARBA" id="ARBA00005498"/>
    </source>
</evidence>
<dbReference type="InterPro" id="IPR041112">
    <property type="entry name" value="Nuf2_DHR10-like"/>
</dbReference>
<evidence type="ECO:0000259" key="15">
    <source>
        <dbReference type="Pfam" id="PF03800"/>
    </source>
</evidence>
<keyword evidence="14" id="KW-0812">Transmembrane</keyword>
<evidence type="ECO:0000259" key="16">
    <source>
        <dbReference type="Pfam" id="PF18595"/>
    </source>
</evidence>
<dbReference type="PANTHER" id="PTHR21650">
    <property type="entry name" value="MEMBRALIN/KINETOCHORE PROTEIN NUF2"/>
    <property type="match status" value="1"/>
</dbReference>
<dbReference type="Proteomes" id="UP000536275">
    <property type="component" value="Unassembled WGS sequence"/>
</dbReference>
<evidence type="ECO:0000256" key="4">
    <source>
        <dbReference type="ARBA" id="ARBA00022454"/>
    </source>
</evidence>
<feature type="region of interest" description="Disordered" evidence="13">
    <location>
        <begin position="134"/>
        <end position="159"/>
    </location>
</feature>
<feature type="domain" description="Nuf2 DHR10-like" evidence="16">
    <location>
        <begin position="273"/>
        <end position="389"/>
    </location>
</feature>
<feature type="coiled-coil region" evidence="12">
    <location>
        <begin position="230"/>
        <end position="289"/>
    </location>
</feature>
<feature type="transmembrane region" description="Helical" evidence="14">
    <location>
        <begin position="31"/>
        <end position="49"/>
    </location>
</feature>
<dbReference type="GO" id="GO:0031262">
    <property type="term" value="C:Ndc80 complex"/>
    <property type="evidence" value="ECO:0007669"/>
    <property type="project" value="InterPro"/>
</dbReference>
<evidence type="ECO:0000256" key="7">
    <source>
        <dbReference type="ARBA" id="ARBA00022838"/>
    </source>
</evidence>
<keyword evidence="9" id="KW-0539">Nucleus</keyword>
<evidence type="ECO:0000313" key="18">
    <source>
        <dbReference type="Proteomes" id="UP000536275"/>
    </source>
</evidence>
<reference evidence="17 18" key="1">
    <citation type="submission" date="2020-03" db="EMBL/GenBank/DDBJ databases">
        <title>FDA dAtabase for Regulatory Grade micrObial Sequences (FDA-ARGOS): Supporting development and validation of Infectious Disease Dx tests.</title>
        <authorList>
            <person name="Campos J."/>
            <person name="Goldberg B."/>
            <person name="Tallon L."/>
            <person name="Sadzewicz L."/>
            <person name="Vavikolanu K."/>
            <person name="Mehta A."/>
            <person name="Aluvathingal J."/>
            <person name="Nadendla S."/>
            <person name="Nandy P."/>
            <person name="Geyer C."/>
            <person name="Yan Y."/>
            <person name="Sichtig H."/>
        </authorList>
    </citation>
    <scope>NUCLEOTIDE SEQUENCE [LARGE SCALE GENOMIC DNA]</scope>
    <source>
        <strain evidence="17 18">FDAARGOS_656</strain>
    </source>
</reference>
<dbReference type="GO" id="GO:0007052">
    <property type="term" value="P:mitotic spindle organization"/>
    <property type="evidence" value="ECO:0007669"/>
    <property type="project" value="TreeGrafter"/>
</dbReference>
<evidence type="ECO:0000256" key="11">
    <source>
        <dbReference type="ARBA" id="ARBA00023328"/>
    </source>
</evidence>
<accession>A0A8H6BSG3</accession>
<protein>
    <submittedName>
        <fullName evidence="17">Nuf2 family protein</fullName>
    </submittedName>
</protein>
<evidence type="ECO:0000256" key="1">
    <source>
        <dbReference type="ARBA" id="ARBA00004123"/>
    </source>
</evidence>
<dbReference type="InterPro" id="IPR005549">
    <property type="entry name" value="Kinetochore_Nuf2_N"/>
</dbReference>
<evidence type="ECO:0000256" key="2">
    <source>
        <dbReference type="ARBA" id="ARBA00004629"/>
    </source>
</evidence>
<dbReference type="Pfam" id="PF18595">
    <property type="entry name" value="Nuf2_DHR10-like"/>
    <property type="match status" value="1"/>
</dbReference>
<dbReference type="AlphaFoldDB" id="A0A8H6BSG3"/>
<dbReference type="GO" id="GO:0005634">
    <property type="term" value="C:nucleus"/>
    <property type="evidence" value="ECO:0007669"/>
    <property type="project" value="UniProtKB-SubCell"/>
</dbReference>
<evidence type="ECO:0000256" key="10">
    <source>
        <dbReference type="ARBA" id="ARBA00023306"/>
    </source>
</evidence>
<evidence type="ECO:0000256" key="14">
    <source>
        <dbReference type="SAM" id="Phobius"/>
    </source>
</evidence>
<evidence type="ECO:0000313" key="17">
    <source>
        <dbReference type="EMBL" id="KAF6060603.1"/>
    </source>
</evidence>
<dbReference type="GO" id="GO:0051315">
    <property type="term" value="P:attachment of mitotic spindle microtubules to kinetochore"/>
    <property type="evidence" value="ECO:0007669"/>
    <property type="project" value="TreeGrafter"/>
</dbReference>
<dbReference type="GO" id="GO:0045132">
    <property type="term" value="P:meiotic chromosome segregation"/>
    <property type="evidence" value="ECO:0007669"/>
    <property type="project" value="TreeGrafter"/>
</dbReference>
<evidence type="ECO:0000256" key="6">
    <source>
        <dbReference type="ARBA" id="ARBA00022776"/>
    </source>
</evidence>
<dbReference type="InterPro" id="IPR038275">
    <property type="entry name" value="Nuf2_N_sf"/>
</dbReference>
<organism evidence="17 18">
    <name type="scientific">Candida albicans</name>
    <name type="common">Yeast</name>
    <dbReference type="NCBI Taxonomy" id="5476"/>
    <lineage>
        <taxon>Eukaryota</taxon>
        <taxon>Fungi</taxon>
        <taxon>Dikarya</taxon>
        <taxon>Ascomycota</taxon>
        <taxon>Saccharomycotina</taxon>
        <taxon>Pichiomycetes</taxon>
        <taxon>Debaryomycetaceae</taxon>
        <taxon>Candida/Lodderomyces clade</taxon>
        <taxon>Candida</taxon>
    </lineage>
</organism>
<keyword evidence="4" id="KW-0158">Chromosome</keyword>
<name>A0A8H6BSG3_CANAX</name>
<keyword evidence="8 12" id="KW-0175">Coiled coil</keyword>
<evidence type="ECO:0000256" key="9">
    <source>
        <dbReference type="ARBA" id="ARBA00023242"/>
    </source>
</evidence>
<proteinExistence type="inferred from homology"/>
<dbReference type="EMBL" id="JABWAD010000068">
    <property type="protein sequence ID" value="KAF6060603.1"/>
    <property type="molecule type" value="Genomic_DNA"/>
</dbReference>
<comment type="caution">
    <text evidence="17">The sequence shown here is derived from an EMBL/GenBank/DDBJ whole genome shotgun (WGS) entry which is preliminary data.</text>
</comment>
<dbReference type="GO" id="GO:0051301">
    <property type="term" value="P:cell division"/>
    <property type="evidence" value="ECO:0007669"/>
    <property type="project" value="UniProtKB-KW"/>
</dbReference>
<feature type="domain" description="Kinetochore protein Nuf2 N-terminal" evidence="15">
    <location>
        <begin position="68"/>
        <end position="231"/>
    </location>
</feature>
<keyword evidence="7" id="KW-0995">Kinetochore</keyword>
<keyword evidence="14" id="KW-1133">Transmembrane helix</keyword>
<evidence type="ECO:0000256" key="13">
    <source>
        <dbReference type="SAM" id="MobiDB-lite"/>
    </source>
</evidence>
<dbReference type="Gene3D" id="1.10.418.60">
    <property type="entry name" value="Ncd80 complex, Nuf2 subunit"/>
    <property type="match status" value="1"/>
</dbReference>
<sequence length="455" mass="52827">MYKTCSYFVKSKNAEIPKSKQKQKQKQKQKIILINVTHSIIYPLIVAMSRQSFYADPSSAGRQMKYRKDLFPLLDTREITACLLECEFNVTQELIVKPTADFVTNLFEQFLDTFMGIPLGTIRKKARKMSRINPLESDQANGKPQQSPEEEFNDNQENDKTKDTFSALQLLTLHRYLAIFFSTCGINDFVLTDIARPDGYRIRRILSAVINFIRFREDQSPKFDHLANECEATADKVSEVQAENKNDEKQVANLTKYAETDLSILVKITEDLSNDLSSMQTNYKNLEKSYQNMGITIDSIQVNEINLKDLLKLAEDITRNVEKRQIEGKILKDNQDNLDELTRKQMELEGQILIVQNQLNKSNKKYQDLIVQADKKESAVKLKLEETKQEFNDILSEKEKHNEEHKRIMDQIVKIQQETTAIQDAFVKESKEVELKLINLMSIIKRYMSDLRNNI</sequence>
<keyword evidence="5" id="KW-0132">Cell division</keyword>
<keyword evidence="10" id="KW-0131">Cell cycle</keyword>
<keyword evidence="14" id="KW-0472">Membrane</keyword>
<keyword evidence="11" id="KW-0137">Centromere</keyword>